<protein>
    <recommendedName>
        <fullName evidence="3">Peptidylprolyl isomerase</fullName>
    </recommendedName>
</protein>
<comment type="caution">
    <text evidence="1">The sequence shown here is derived from an EMBL/GenBank/DDBJ whole genome shotgun (WGS) entry which is preliminary data.</text>
</comment>
<evidence type="ECO:0000313" key="2">
    <source>
        <dbReference type="Proteomes" id="UP000824890"/>
    </source>
</evidence>
<name>A0ABQ8EJ80_BRANA</name>
<accession>A0ABQ8EJ80</accession>
<evidence type="ECO:0008006" key="3">
    <source>
        <dbReference type="Google" id="ProtNLM"/>
    </source>
</evidence>
<reference evidence="1 2" key="1">
    <citation type="submission" date="2021-05" db="EMBL/GenBank/DDBJ databases">
        <title>Genome Assembly of Synthetic Allotetraploid Brassica napus Reveals Homoeologous Exchanges between Subgenomes.</title>
        <authorList>
            <person name="Davis J.T."/>
        </authorList>
    </citation>
    <scope>NUCLEOTIDE SEQUENCE [LARGE SCALE GENOMIC DNA]</scope>
    <source>
        <strain evidence="2">cv. Da-Ae</strain>
        <tissue evidence="1">Seedling</tissue>
    </source>
</reference>
<sequence length="92" mass="10228">MLCGLPHLLRESLVVGSDSIKAKRGLLMVIQVPLRLGFGVAPTATSMPLEEVDAKLEIVMVSLSADLMDEHQIHWQNMLLNNMQTKISSIFR</sequence>
<gene>
    <name evidence="1" type="ORF">HID58_001292</name>
</gene>
<evidence type="ECO:0000313" key="1">
    <source>
        <dbReference type="EMBL" id="KAH0941655.1"/>
    </source>
</evidence>
<keyword evidence="2" id="KW-1185">Reference proteome</keyword>
<dbReference type="EMBL" id="JAGKQM010000001">
    <property type="protein sequence ID" value="KAH0941655.1"/>
    <property type="molecule type" value="Genomic_DNA"/>
</dbReference>
<organism evidence="1 2">
    <name type="scientific">Brassica napus</name>
    <name type="common">Rape</name>
    <dbReference type="NCBI Taxonomy" id="3708"/>
    <lineage>
        <taxon>Eukaryota</taxon>
        <taxon>Viridiplantae</taxon>
        <taxon>Streptophyta</taxon>
        <taxon>Embryophyta</taxon>
        <taxon>Tracheophyta</taxon>
        <taxon>Spermatophyta</taxon>
        <taxon>Magnoliopsida</taxon>
        <taxon>eudicotyledons</taxon>
        <taxon>Gunneridae</taxon>
        <taxon>Pentapetalae</taxon>
        <taxon>rosids</taxon>
        <taxon>malvids</taxon>
        <taxon>Brassicales</taxon>
        <taxon>Brassicaceae</taxon>
        <taxon>Brassiceae</taxon>
        <taxon>Brassica</taxon>
    </lineage>
</organism>
<dbReference type="Proteomes" id="UP000824890">
    <property type="component" value="Unassembled WGS sequence"/>
</dbReference>
<proteinExistence type="predicted"/>